<dbReference type="SMART" id="SM00397">
    <property type="entry name" value="t_SNARE"/>
    <property type="match status" value="1"/>
</dbReference>
<feature type="domain" description="T-SNARE coiled-coil homology" evidence="3">
    <location>
        <begin position="136"/>
        <end position="198"/>
    </location>
</feature>
<feature type="transmembrane region" description="Helical" evidence="2">
    <location>
        <begin position="205"/>
        <end position="223"/>
    </location>
</feature>
<dbReference type="InterPro" id="IPR041875">
    <property type="entry name" value="Syntaxin-8_SNARE"/>
</dbReference>
<keyword evidence="2" id="KW-0812">Transmembrane</keyword>
<dbReference type="Gene3D" id="1.20.5.110">
    <property type="match status" value="1"/>
</dbReference>
<dbReference type="PROSITE" id="PS50192">
    <property type="entry name" value="T_SNARE"/>
    <property type="match status" value="1"/>
</dbReference>
<evidence type="ECO:0000259" key="3">
    <source>
        <dbReference type="PROSITE" id="PS50192"/>
    </source>
</evidence>
<dbReference type="CDD" id="cd15852">
    <property type="entry name" value="SNARE_Syntaxin8"/>
    <property type="match status" value="1"/>
</dbReference>
<dbReference type="InterPro" id="IPR000727">
    <property type="entry name" value="T_SNARE_dom"/>
</dbReference>
<organism evidence="4">
    <name type="scientific">Tabanus bromius</name>
    <name type="common">Band-eyed brown horse fly</name>
    <dbReference type="NCBI Taxonomy" id="304241"/>
    <lineage>
        <taxon>Eukaryota</taxon>
        <taxon>Metazoa</taxon>
        <taxon>Ecdysozoa</taxon>
        <taxon>Arthropoda</taxon>
        <taxon>Hexapoda</taxon>
        <taxon>Insecta</taxon>
        <taxon>Pterygota</taxon>
        <taxon>Neoptera</taxon>
        <taxon>Endopterygota</taxon>
        <taxon>Diptera</taxon>
        <taxon>Brachycera</taxon>
        <taxon>Tabanomorpha</taxon>
        <taxon>Tabanoidea</taxon>
        <taxon>Tabanidae</taxon>
        <taxon>Tabanus</taxon>
    </lineage>
</organism>
<dbReference type="SUPFAM" id="SSF58038">
    <property type="entry name" value="SNARE fusion complex"/>
    <property type="match status" value="1"/>
</dbReference>
<accession>A0A0K8TNY3</accession>
<reference evidence="4" key="1">
    <citation type="journal article" date="2015" name="Insect Biochem. Mol. Biol.">
        <title>An insight into the sialome of the horse fly, Tabanus bromius.</title>
        <authorList>
            <person name="Ribeiro J.M."/>
            <person name="Kazimirova M."/>
            <person name="Takac P."/>
            <person name="Andersen J.F."/>
            <person name="Francischetti I.M."/>
        </authorList>
    </citation>
    <scope>NUCLEOTIDE SEQUENCE</scope>
</reference>
<name>A0A0K8TNY3_TABBR</name>
<evidence type="ECO:0000313" key="4">
    <source>
        <dbReference type="EMBL" id="JAI15868.1"/>
    </source>
</evidence>
<keyword evidence="2" id="KW-1133">Transmembrane helix</keyword>
<sequence>VDVDSWVTEYKACERLSLDIQAQIAQRDRQPKLSDEYSIISAKARTRLRQFEREVAQLKDKLDAWGKSSTLSANEIGRRRRQLENLESKLIQLESRFKNTGVLTEPGTSSLWEDNDDVPVIDTSTKTFEELRQEQVQILETQNQGLETLSKTLSRQKEIASKLGQEVEEQSDILDNLADTMERTDIRINSETRRIEVVGRKDKTCGYWIIIILLFIAIVAISLV</sequence>
<evidence type="ECO:0000256" key="2">
    <source>
        <dbReference type="SAM" id="Phobius"/>
    </source>
</evidence>
<keyword evidence="1" id="KW-0175">Coiled coil</keyword>
<protein>
    <submittedName>
        <fullName evidence="4">Putative snare protein tlg1/syntaxin 6</fullName>
    </submittedName>
</protein>
<feature type="non-terminal residue" evidence="4">
    <location>
        <position position="1"/>
    </location>
</feature>
<evidence type="ECO:0000256" key="1">
    <source>
        <dbReference type="SAM" id="Coils"/>
    </source>
</evidence>
<feature type="coiled-coil region" evidence="1">
    <location>
        <begin position="41"/>
        <end position="96"/>
    </location>
</feature>
<dbReference type="EMBL" id="GDAI01001735">
    <property type="protein sequence ID" value="JAI15868.1"/>
    <property type="molecule type" value="mRNA"/>
</dbReference>
<proteinExistence type="evidence at transcript level"/>
<keyword evidence="2" id="KW-0472">Membrane</keyword>
<dbReference type="AlphaFoldDB" id="A0A0K8TNY3"/>